<dbReference type="Proteomes" id="UP001560573">
    <property type="component" value="Unassembled WGS sequence"/>
</dbReference>
<name>A0ABV3ZJA1_9BACT</name>
<gene>
    <name evidence="3" type="ORF">QTN47_16755</name>
</gene>
<sequence length="420" mass="46097">MKKVFYCLGLLSALALPRFASAYAKDTTFIVHEVLNDTLPTAPLTLPSGFHANIIATGLNGARHLTVTNKGDIYVKLSKLKDGKGIYFLKDNNGDGNPDEQIGFGNYPGTGILVKNGYLYASSNDDIYRYKLNDNNEVISPDAPEKIVSGLVNHNRDNSKSLAVDNKGNLYVNVGSYANACLEGKNLTAPMPCPILDSAGGIWKYKTDKADQHFKDGIRYATGLKNVVGLDWNTATNSLFVMQHGRDQLNLLYPQYFSKEQDATLPAETMYELRKEDDAGWPYVYYDQQQNKKILAPEYGGDGKKTGGKKTIDPVVAFPAHLAPNALLFYTGNSFPEKYKHGAFIAFHGKSPELQKGYLIAFVPFKNGKPSGQWEIFADGFNPTGTSVQHKPCGLAQGADGSIYVADDAGGTIYRIQYKK</sequence>
<dbReference type="InterPro" id="IPR054539">
    <property type="entry name" value="Beta-prop_PDH"/>
</dbReference>
<dbReference type="InterPro" id="IPR011042">
    <property type="entry name" value="6-blade_b-propeller_TolB-like"/>
</dbReference>
<keyword evidence="1" id="KW-0732">Signal</keyword>
<evidence type="ECO:0000313" key="3">
    <source>
        <dbReference type="EMBL" id="MEX6689161.1"/>
    </source>
</evidence>
<keyword evidence="4" id="KW-1185">Reference proteome</keyword>
<comment type="caution">
    <text evidence="3">The sequence shown here is derived from an EMBL/GenBank/DDBJ whole genome shotgun (WGS) entry which is preliminary data.</text>
</comment>
<dbReference type="SUPFAM" id="SSF50952">
    <property type="entry name" value="Soluble quinoprotein glucose dehydrogenase"/>
    <property type="match status" value="1"/>
</dbReference>
<feature type="chain" id="PRO_5045335980" evidence="1">
    <location>
        <begin position="23"/>
        <end position="420"/>
    </location>
</feature>
<feature type="domain" description="Pyrroloquinoline quinone-dependent pyranose dehydrogenase beta-propeller" evidence="2">
    <location>
        <begin position="45"/>
        <end position="418"/>
    </location>
</feature>
<evidence type="ECO:0000259" key="2">
    <source>
        <dbReference type="Pfam" id="PF22807"/>
    </source>
</evidence>
<dbReference type="Pfam" id="PF22807">
    <property type="entry name" value="TrAA12"/>
    <property type="match status" value="1"/>
</dbReference>
<reference evidence="3 4" key="1">
    <citation type="submission" date="2023-07" db="EMBL/GenBank/DDBJ databases">
        <authorList>
            <person name="Lian W.-H."/>
        </authorList>
    </citation>
    <scope>NUCLEOTIDE SEQUENCE [LARGE SCALE GENOMIC DNA]</scope>
    <source>
        <strain evidence="3 4">SYSU DXS3180</strain>
    </source>
</reference>
<proteinExistence type="predicted"/>
<evidence type="ECO:0000313" key="4">
    <source>
        <dbReference type="Proteomes" id="UP001560573"/>
    </source>
</evidence>
<evidence type="ECO:0000256" key="1">
    <source>
        <dbReference type="SAM" id="SignalP"/>
    </source>
</evidence>
<organism evidence="3 4">
    <name type="scientific">Danxiaibacter flavus</name>
    <dbReference type="NCBI Taxonomy" id="3049108"/>
    <lineage>
        <taxon>Bacteria</taxon>
        <taxon>Pseudomonadati</taxon>
        <taxon>Bacteroidota</taxon>
        <taxon>Chitinophagia</taxon>
        <taxon>Chitinophagales</taxon>
        <taxon>Chitinophagaceae</taxon>
        <taxon>Danxiaibacter</taxon>
    </lineage>
</organism>
<dbReference type="PANTHER" id="PTHR19328">
    <property type="entry name" value="HEDGEHOG-INTERACTING PROTEIN"/>
    <property type="match status" value="1"/>
</dbReference>
<dbReference type="InterPro" id="IPR011041">
    <property type="entry name" value="Quinoprot_gluc/sorb_DH_b-prop"/>
</dbReference>
<feature type="signal peptide" evidence="1">
    <location>
        <begin position="1"/>
        <end position="22"/>
    </location>
</feature>
<dbReference type="Gene3D" id="2.120.10.30">
    <property type="entry name" value="TolB, C-terminal domain"/>
    <property type="match status" value="1"/>
</dbReference>
<dbReference type="EMBL" id="JAULBC010000005">
    <property type="protein sequence ID" value="MEX6689161.1"/>
    <property type="molecule type" value="Genomic_DNA"/>
</dbReference>
<dbReference type="PANTHER" id="PTHR19328:SF53">
    <property type="entry name" value="MEMBRANE PROTEIN"/>
    <property type="match status" value="1"/>
</dbReference>
<accession>A0ABV3ZJA1</accession>
<protein>
    <submittedName>
        <fullName evidence="3">PQQ-dependent sugar dehydrogenase</fullName>
    </submittedName>
</protein>
<dbReference type="RefSeq" id="WP_369330568.1">
    <property type="nucleotide sequence ID" value="NZ_JAULBC010000005.1"/>
</dbReference>